<dbReference type="InterPro" id="IPR050950">
    <property type="entry name" value="HTH-type_LysR_regulators"/>
</dbReference>
<proteinExistence type="inferred from homology"/>
<dbReference type="InterPro" id="IPR005119">
    <property type="entry name" value="LysR_subst-bd"/>
</dbReference>
<evidence type="ECO:0000256" key="2">
    <source>
        <dbReference type="ARBA" id="ARBA00023015"/>
    </source>
</evidence>
<dbReference type="SUPFAM" id="SSF46785">
    <property type="entry name" value="Winged helix' DNA-binding domain"/>
    <property type="match status" value="1"/>
</dbReference>
<gene>
    <name evidence="6" type="ORF">MZV50_12175</name>
</gene>
<dbReference type="SUPFAM" id="SSF53850">
    <property type="entry name" value="Periplasmic binding protein-like II"/>
    <property type="match status" value="1"/>
</dbReference>
<dbReference type="PROSITE" id="PS50931">
    <property type="entry name" value="HTH_LYSR"/>
    <property type="match status" value="1"/>
</dbReference>
<keyword evidence="4" id="KW-0804">Transcription</keyword>
<sequence>MHITLGQIRAFVTVASTNSFTRAAEVLALSQPALTNRVRQFEEALGLRLFDRNTRSVELTHVGRELLPIFLRTITEFEGAVVNARDFVSKTKGLVRLACLPSCAATMLPELIARFQLDHPNVTFEVEDALNSAIATLVREDRVDFGIGMADANDDDLEQIKLFDDAMMLVHPEGHPVADAPTISVETLATYPLILMNRGSSVRDLVDGAFIAAGRTATPACQVRYMSTAVALVRAGLGLAILPSTAVEFRSQANVRARRIQDPAFTRTIVLMRRRHSPVRPVVQTFIDSICVAAGSVSCGFIE</sequence>
<dbReference type="Pfam" id="PF03466">
    <property type="entry name" value="LysR_substrate"/>
    <property type="match status" value="1"/>
</dbReference>
<evidence type="ECO:0000313" key="6">
    <source>
        <dbReference type="EMBL" id="USQ98241.1"/>
    </source>
</evidence>
<keyword evidence="7" id="KW-1185">Reference proteome</keyword>
<evidence type="ECO:0000256" key="3">
    <source>
        <dbReference type="ARBA" id="ARBA00023125"/>
    </source>
</evidence>
<feature type="domain" description="HTH lysR-type" evidence="5">
    <location>
        <begin position="3"/>
        <end position="60"/>
    </location>
</feature>
<reference evidence="6 7" key="1">
    <citation type="submission" date="2022-04" db="EMBL/GenBank/DDBJ databases">
        <title>Genome sequence of soybean root-associated Caulobacter segnis RL271.</title>
        <authorList>
            <person name="Longley R."/>
            <person name="Bonito G."/>
            <person name="Trigodet F."/>
            <person name="Crosson S."/>
            <person name="Fiebig A."/>
        </authorList>
    </citation>
    <scope>NUCLEOTIDE SEQUENCE [LARGE SCALE GENOMIC DNA]</scope>
    <source>
        <strain evidence="6 7">RL271</strain>
    </source>
</reference>
<dbReference type="Pfam" id="PF00126">
    <property type="entry name" value="HTH_1"/>
    <property type="match status" value="1"/>
</dbReference>
<protein>
    <submittedName>
        <fullName evidence="6">LysR substrate-binding domain-containing protein</fullName>
    </submittedName>
</protein>
<keyword evidence="2" id="KW-0805">Transcription regulation</keyword>
<evidence type="ECO:0000256" key="4">
    <source>
        <dbReference type="ARBA" id="ARBA00023163"/>
    </source>
</evidence>
<evidence type="ECO:0000256" key="1">
    <source>
        <dbReference type="ARBA" id="ARBA00009437"/>
    </source>
</evidence>
<dbReference type="PANTHER" id="PTHR30419:SF8">
    <property type="entry name" value="NITROGEN ASSIMILATION TRANSCRIPTIONAL ACTIVATOR-RELATED"/>
    <property type="match status" value="1"/>
</dbReference>
<dbReference type="PANTHER" id="PTHR30419">
    <property type="entry name" value="HTH-TYPE TRANSCRIPTIONAL REGULATOR YBHD"/>
    <property type="match status" value="1"/>
</dbReference>
<organism evidence="6 7">
    <name type="scientific">Caulobacter segnis</name>
    <dbReference type="NCBI Taxonomy" id="88688"/>
    <lineage>
        <taxon>Bacteria</taxon>
        <taxon>Pseudomonadati</taxon>
        <taxon>Pseudomonadota</taxon>
        <taxon>Alphaproteobacteria</taxon>
        <taxon>Caulobacterales</taxon>
        <taxon>Caulobacteraceae</taxon>
        <taxon>Caulobacter</taxon>
    </lineage>
</organism>
<accession>A0ABY5A284</accession>
<keyword evidence="3" id="KW-0238">DNA-binding</keyword>
<dbReference type="Gene3D" id="3.40.190.290">
    <property type="match status" value="1"/>
</dbReference>
<dbReference type="CDD" id="cd08440">
    <property type="entry name" value="PBP2_LTTR_like_4"/>
    <property type="match status" value="1"/>
</dbReference>
<evidence type="ECO:0000259" key="5">
    <source>
        <dbReference type="PROSITE" id="PS50931"/>
    </source>
</evidence>
<dbReference type="Proteomes" id="UP001057520">
    <property type="component" value="Chromosome"/>
</dbReference>
<name>A0ABY5A284_9CAUL</name>
<evidence type="ECO:0000313" key="7">
    <source>
        <dbReference type="Proteomes" id="UP001057520"/>
    </source>
</evidence>
<dbReference type="InterPro" id="IPR036390">
    <property type="entry name" value="WH_DNA-bd_sf"/>
</dbReference>
<dbReference type="Gene3D" id="1.10.10.10">
    <property type="entry name" value="Winged helix-like DNA-binding domain superfamily/Winged helix DNA-binding domain"/>
    <property type="match status" value="1"/>
</dbReference>
<dbReference type="PRINTS" id="PR00039">
    <property type="entry name" value="HTHLYSR"/>
</dbReference>
<comment type="similarity">
    <text evidence="1">Belongs to the LysR transcriptional regulatory family.</text>
</comment>
<dbReference type="EMBL" id="CP096040">
    <property type="protein sequence ID" value="USQ98241.1"/>
    <property type="molecule type" value="Genomic_DNA"/>
</dbReference>
<dbReference type="InterPro" id="IPR000847">
    <property type="entry name" value="LysR_HTH_N"/>
</dbReference>
<dbReference type="InterPro" id="IPR036388">
    <property type="entry name" value="WH-like_DNA-bd_sf"/>
</dbReference>